<keyword evidence="1 7" id="KW-0489">Methyltransferase</keyword>
<sequence>MHLRNNPPSHNRKGGGNNHGRNRHNSQNESAVQQAVQRIIANESLLATDSEKYATSKSLYGDPTARISSNLHSINDLIRIRAYESVLKNIKGKSVLHLGCGMGLISMLAARSLASVVVAVDRSAIVEAAQVVAEKNDLRNINFFRGSLLDTMNRFPVQKFDVIICEWMGTFLVNDPLLPDAIYARDNLLAENGVMCPSSSSLHVVGVSDFPFHMDTVDYWSNVYGFSMEPMKGLVQSEVETCSIPAANIVTNTCLAHTVDIETLKTPDNGVGVNDFVVPFSVRAVRNTTVNFLTFYVDARFSNPHQPGANFVLGIRPGGKNPWTEVSVALLEPLPLMSGETLGGEVRVQLQHSARGITVVHVTAWTSGGVVALKTSGTYNYQRY</sequence>
<evidence type="ECO:0000256" key="1">
    <source>
        <dbReference type="ARBA" id="ARBA00022603"/>
    </source>
</evidence>
<proteinExistence type="predicted"/>
<dbReference type="InterPro" id="IPR029063">
    <property type="entry name" value="SAM-dependent_MTases_sf"/>
</dbReference>
<dbReference type="InterPro" id="IPR025799">
    <property type="entry name" value="Arg_MeTrfase"/>
</dbReference>
<protein>
    <submittedName>
        <fullName evidence="7">Putative arginine N-methyltransferase</fullName>
    </submittedName>
</protein>
<evidence type="ECO:0000313" key="7">
    <source>
        <dbReference type="EMBL" id="CCC51302.1"/>
    </source>
</evidence>
<reference evidence="7" key="1">
    <citation type="journal article" date="2012" name="Proc. Natl. Acad. Sci. U.S.A.">
        <title>Antigenic diversity is generated by distinct evolutionary mechanisms in African trypanosome species.</title>
        <authorList>
            <person name="Jackson A.P."/>
            <person name="Berry A."/>
            <person name="Aslett M."/>
            <person name="Allison H.C."/>
            <person name="Burton P."/>
            <person name="Vavrova-Anderson J."/>
            <person name="Brown R."/>
            <person name="Browne H."/>
            <person name="Corton N."/>
            <person name="Hauser H."/>
            <person name="Gamble J."/>
            <person name="Gilderthorp R."/>
            <person name="Marcello L."/>
            <person name="McQuillan J."/>
            <person name="Otto T.D."/>
            <person name="Quail M.A."/>
            <person name="Sanders M.J."/>
            <person name="van Tonder A."/>
            <person name="Ginger M.L."/>
            <person name="Field M.C."/>
            <person name="Barry J.D."/>
            <person name="Hertz-Fowler C."/>
            <person name="Berriman M."/>
        </authorList>
    </citation>
    <scope>NUCLEOTIDE SEQUENCE</scope>
    <source>
        <strain evidence="7">Y486</strain>
    </source>
</reference>
<gene>
    <name evidence="7" type="ORF">TVY486_1003550</name>
</gene>
<evidence type="ECO:0000256" key="3">
    <source>
        <dbReference type="ARBA" id="ARBA00022691"/>
    </source>
</evidence>
<keyword evidence="3" id="KW-0949">S-adenosyl-L-methionine</keyword>
<evidence type="ECO:0000256" key="2">
    <source>
        <dbReference type="ARBA" id="ARBA00022679"/>
    </source>
</evidence>
<dbReference type="GO" id="GO:0042054">
    <property type="term" value="F:histone methyltransferase activity"/>
    <property type="evidence" value="ECO:0007669"/>
    <property type="project" value="TreeGrafter"/>
</dbReference>
<dbReference type="AlphaFoldDB" id="G0U601"/>
<dbReference type="InterPro" id="IPR041698">
    <property type="entry name" value="Methyltransf_25"/>
</dbReference>
<name>G0U601_TRYVY</name>
<feature type="domain" description="Protein arginine N-methyltransferase" evidence="6">
    <location>
        <begin position="200"/>
        <end position="349"/>
    </location>
</feature>
<dbReference type="Pfam" id="PF13649">
    <property type="entry name" value="Methyltransf_25"/>
    <property type="match status" value="1"/>
</dbReference>
<dbReference type="GO" id="GO:0032259">
    <property type="term" value="P:methylation"/>
    <property type="evidence" value="ECO:0007669"/>
    <property type="project" value="UniProtKB-KW"/>
</dbReference>
<organism evidence="7">
    <name type="scientific">Trypanosoma vivax (strain Y486)</name>
    <dbReference type="NCBI Taxonomy" id="1055687"/>
    <lineage>
        <taxon>Eukaryota</taxon>
        <taxon>Discoba</taxon>
        <taxon>Euglenozoa</taxon>
        <taxon>Kinetoplastea</taxon>
        <taxon>Metakinetoplastina</taxon>
        <taxon>Trypanosomatida</taxon>
        <taxon>Trypanosomatidae</taxon>
        <taxon>Trypanosoma</taxon>
        <taxon>Duttonella</taxon>
    </lineage>
</organism>
<feature type="region of interest" description="Disordered" evidence="4">
    <location>
        <begin position="1"/>
        <end position="33"/>
    </location>
</feature>
<dbReference type="SUPFAM" id="SSF53335">
    <property type="entry name" value="S-adenosyl-L-methionine-dependent methyltransferases"/>
    <property type="match status" value="1"/>
</dbReference>
<dbReference type="OMA" id="ARGMAKM"/>
<dbReference type="InterPro" id="IPR055135">
    <property type="entry name" value="PRMT_dom"/>
</dbReference>
<dbReference type="Gene3D" id="2.70.160.11">
    <property type="entry name" value="Hnrnp arginine n-methyltransferase1"/>
    <property type="match status" value="1"/>
</dbReference>
<dbReference type="FunFam" id="3.40.50.150:FF:000434">
    <property type="entry name" value="Arginine N-methyltransferase"/>
    <property type="match status" value="1"/>
</dbReference>
<evidence type="ECO:0000259" key="5">
    <source>
        <dbReference type="Pfam" id="PF13649"/>
    </source>
</evidence>
<dbReference type="VEuPathDB" id="TriTrypDB:TvY486_1003550"/>
<dbReference type="CDD" id="cd02440">
    <property type="entry name" value="AdoMet_MTases"/>
    <property type="match status" value="1"/>
</dbReference>
<feature type="domain" description="Methyltransferase" evidence="5">
    <location>
        <begin position="95"/>
        <end position="193"/>
    </location>
</feature>
<accession>G0U601</accession>
<dbReference type="PANTHER" id="PTHR11006:SF118">
    <property type="entry name" value="N-METHYLTRANSFERASE, PUTATIVE-RELATED"/>
    <property type="match status" value="1"/>
</dbReference>
<dbReference type="PANTHER" id="PTHR11006">
    <property type="entry name" value="PROTEIN ARGININE N-METHYLTRANSFERASE"/>
    <property type="match status" value="1"/>
</dbReference>
<dbReference type="Pfam" id="PF22528">
    <property type="entry name" value="PRMT_C"/>
    <property type="match status" value="1"/>
</dbReference>
<keyword evidence="2 7" id="KW-0808">Transferase</keyword>
<dbReference type="Gene3D" id="3.40.50.150">
    <property type="entry name" value="Vaccinia Virus protein VP39"/>
    <property type="match status" value="1"/>
</dbReference>
<dbReference type="EMBL" id="HE573026">
    <property type="protein sequence ID" value="CCC51302.1"/>
    <property type="molecule type" value="Genomic_DNA"/>
</dbReference>
<dbReference type="GO" id="GO:0016274">
    <property type="term" value="F:protein-arginine N-methyltransferase activity"/>
    <property type="evidence" value="ECO:0007669"/>
    <property type="project" value="InterPro"/>
</dbReference>
<evidence type="ECO:0000259" key="6">
    <source>
        <dbReference type="Pfam" id="PF22528"/>
    </source>
</evidence>
<evidence type="ECO:0000256" key="4">
    <source>
        <dbReference type="SAM" id="MobiDB-lite"/>
    </source>
</evidence>
<dbReference type="GO" id="GO:0005634">
    <property type="term" value="C:nucleus"/>
    <property type="evidence" value="ECO:0007669"/>
    <property type="project" value="TreeGrafter"/>
</dbReference>